<reference evidence="1" key="1">
    <citation type="submission" date="2016-10" db="EMBL/GenBank/DDBJ databases">
        <authorList>
            <person name="de Groot N.N."/>
        </authorList>
    </citation>
    <scope>NUCLEOTIDE SEQUENCE</scope>
</reference>
<name>A0A1W1BRQ6_9ZZZZ</name>
<accession>A0A1W1BRQ6</accession>
<dbReference type="AlphaFoldDB" id="A0A1W1BRQ6"/>
<gene>
    <name evidence="1" type="ORF">MNB_SV-14-1801</name>
</gene>
<dbReference type="EMBL" id="FPHN01000062">
    <property type="protein sequence ID" value="SFV56141.1"/>
    <property type="molecule type" value="Genomic_DNA"/>
</dbReference>
<evidence type="ECO:0000313" key="1">
    <source>
        <dbReference type="EMBL" id="SFV56141.1"/>
    </source>
</evidence>
<protein>
    <submittedName>
        <fullName evidence="1">Uncharacterized protein</fullName>
    </submittedName>
</protein>
<proteinExistence type="predicted"/>
<sequence>MKNDKKEFEITYEVVLDKKREVFKNEWKNIAKKANKGYMNADWFRRNMFNATARNKRKEYKKYKTIWKNEDKEIQISHPLNQKHADVLSILFTDNKGTTKPDKDGSFYIYTSLYAIAKKMGYRYPERASHKIVKFINDMRWTDFVVRNKEGWYRFTILGEAYYSEGKKVFQVHIDGKSAKILAINTGLQIESSLNEKIVKIPDKLSKLKAMVRYIIANKATRHGYTLEHIFEKYGMDSSIKSLTNRKNRSNFKKQLKENSDLLDKFNITYDEQKEKIYYKQIEEIVFEKPIKLESIKETMEKEQGLDFIGKSIWYDEGDKYAKIIGIEVVKDGNFNIDIYDKTNQVKLKMINTSREILENRLVQVE</sequence>
<organism evidence="1">
    <name type="scientific">hydrothermal vent metagenome</name>
    <dbReference type="NCBI Taxonomy" id="652676"/>
    <lineage>
        <taxon>unclassified sequences</taxon>
        <taxon>metagenomes</taxon>
        <taxon>ecological metagenomes</taxon>
    </lineage>
</organism>